<dbReference type="Gene3D" id="3.40.50.720">
    <property type="entry name" value="NAD(P)-binding Rossmann-like Domain"/>
    <property type="match status" value="1"/>
</dbReference>
<evidence type="ECO:0000256" key="2">
    <source>
        <dbReference type="ARBA" id="ARBA00023002"/>
    </source>
</evidence>
<sequence>MTQTWMISGVSSGIGRILAEKLTARGDSVVALTRDPRKTEDLQQRYPEQFRPLQVDLRDTRGISAAVAEAFRLSGRIDRIVSNAGYGVFGAAEETSDQHLRDIIDTNLIGAIVLIRAALPYLRAQGGGRILQVSSEGGQIAYPGFSLYHASKWGIEGFVESVAQEVRTFGIDFVLVEPGPTRTGFGGSLVRPASLAEYADTPAAQLRQAFEEGSWVIKGDPVRMADAMLDAAGQPSPPLRLILGAEAHAGVSRALESRLAELRNQQQSATAADFSPEELALY</sequence>
<proteinExistence type="inferred from homology"/>
<dbReference type="OrthoDB" id="9775296at2"/>
<dbReference type="Proteomes" id="UP000302163">
    <property type="component" value="Chromosome"/>
</dbReference>
<dbReference type="InterPro" id="IPR036291">
    <property type="entry name" value="NAD(P)-bd_dom_sf"/>
</dbReference>
<name>A0A4P8YNH0_9ENTR</name>
<dbReference type="CDD" id="cd05374">
    <property type="entry name" value="17beta-HSD-like_SDR_c"/>
    <property type="match status" value="1"/>
</dbReference>
<dbReference type="AlphaFoldDB" id="A0A4P8YNH0"/>
<dbReference type="Pfam" id="PF00106">
    <property type="entry name" value="adh_short"/>
    <property type="match status" value="1"/>
</dbReference>
<keyword evidence="2" id="KW-0560">Oxidoreductase</keyword>
<dbReference type="RefSeq" id="WP_138097440.1">
    <property type="nucleotide sequence ID" value="NZ_CP040428.1"/>
</dbReference>
<dbReference type="PRINTS" id="PR00080">
    <property type="entry name" value="SDRFAMILY"/>
</dbReference>
<comment type="similarity">
    <text evidence="1 3">Belongs to the short-chain dehydrogenases/reductases (SDR) family.</text>
</comment>
<reference evidence="4 5" key="1">
    <citation type="submission" date="2019-05" db="EMBL/GenBank/DDBJ databases">
        <title>Complete genome sequence of Izhakiella calystegiae KSNA2, an endophyte isolated from beach morning glory (Calystegia soldanella).</title>
        <authorList>
            <person name="Jiang L."/>
            <person name="Jeong J.C."/>
            <person name="Kim C.Y."/>
            <person name="Kim D.H."/>
            <person name="Kim S.W."/>
            <person name="Lee j."/>
        </authorList>
    </citation>
    <scope>NUCLEOTIDE SEQUENCE [LARGE SCALE GENOMIC DNA]</scope>
    <source>
        <strain evidence="4 5">KSNA2</strain>
    </source>
</reference>
<dbReference type="SUPFAM" id="SSF51735">
    <property type="entry name" value="NAD(P)-binding Rossmann-fold domains"/>
    <property type="match status" value="1"/>
</dbReference>
<dbReference type="InterPro" id="IPR051911">
    <property type="entry name" value="SDR_oxidoreductase"/>
</dbReference>
<gene>
    <name evidence="4" type="ORF">FEM41_17325</name>
</gene>
<evidence type="ECO:0000256" key="3">
    <source>
        <dbReference type="RuleBase" id="RU000363"/>
    </source>
</evidence>
<keyword evidence="5" id="KW-1185">Reference proteome</keyword>
<evidence type="ECO:0000256" key="1">
    <source>
        <dbReference type="ARBA" id="ARBA00006484"/>
    </source>
</evidence>
<organism evidence="4 5">
    <name type="scientific">Jejubacter calystegiae</name>
    <dbReference type="NCBI Taxonomy" id="2579935"/>
    <lineage>
        <taxon>Bacteria</taxon>
        <taxon>Pseudomonadati</taxon>
        <taxon>Pseudomonadota</taxon>
        <taxon>Gammaproteobacteria</taxon>
        <taxon>Enterobacterales</taxon>
        <taxon>Enterobacteriaceae</taxon>
        <taxon>Jejubacter</taxon>
    </lineage>
</organism>
<dbReference type="PANTHER" id="PTHR43976">
    <property type="entry name" value="SHORT CHAIN DEHYDROGENASE"/>
    <property type="match status" value="1"/>
</dbReference>
<dbReference type="PANTHER" id="PTHR43976:SF16">
    <property type="entry name" value="SHORT-CHAIN DEHYDROGENASE_REDUCTASE FAMILY PROTEIN"/>
    <property type="match status" value="1"/>
</dbReference>
<evidence type="ECO:0000313" key="4">
    <source>
        <dbReference type="EMBL" id="QCT21284.1"/>
    </source>
</evidence>
<dbReference type="InterPro" id="IPR002347">
    <property type="entry name" value="SDR_fam"/>
</dbReference>
<dbReference type="PRINTS" id="PR00081">
    <property type="entry name" value="GDHRDH"/>
</dbReference>
<dbReference type="NCBIfam" id="NF005065">
    <property type="entry name" value="PRK06482.1"/>
    <property type="match status" value="1"/>
</dbReference>
<dbReference type="GO" id="GO:0016491">
    <property type="term" value="F:oxidoreductase activity"/>
    <property type="evidence" value="ECO:0007669"/>
    <property type="project" value="UniProtKB-KW"/>
</dbReference>
<evidence type="ECO:0000313" key="5">
    <source>
        <dbReference type="Proteomes" id="UP000302163"/>
    </source>
</evidence>
<accession>A0A4P8YNH0</accession>
<dbReference type="KEGG" id="izh:FEM41_17325"/>
<protein>
    <submittedName>
        <fullName evidence="4">SDR family oxidoreductase</fullName>
    </submittedName>
</protein>
<dbReference type="EMBL" id="CP040428">
    <property type="protein sequence ID" value="QCT21284.1"/>
    <property type="molecule type" value="Genomic_DNA"/>
</dbReference>